<dbReference type="InterPro" id="IPR000182">
    <property type="entry name" value="GNAT_dom"/>
</dbReference>
<dbReference type="EMBL" id="QZWB01000008">
    <property type="protein sequence ID" value="RJT46653.1"/>
    <property type="molecule type" value="Genomic_DNA"/>
</dbReference>
<dbReference type="GeneID" id="48946412"/>
<dbReference type="PROSITE" id="PS51186">
    <property type="entry name" value="GNAT"/>
    <property type="match status" value="1"/>
</dbReference>
<protein>
    <submittedName>
        <fullName evidence="2">GNAT family N-acetyltransferase</fullName>
    </submittedName>
</protein>
<dbReference type="PANTHER" id="PTHR43441">
    <property type="entry name" value="RIBOSOMAL-PROTEIN-SERINE ACETYLTRANSFERASE"/>
    <property type="match status" value="1"/>
</dbReference>
<dbReference type="InterPro" id="IPR051908">
    <property type="entry name" value="Ribosomal_N-acetyltransferase"/>
</dbReference>
<dbReference type="Pfam" id="PF13302">
    <property type="entry name" value="Acetyltransf_3"/>
    <property type="match status" value="1"/>
</dbReference>
<proteinExistence type="predicted"/>
<keyword evidence="2" id="KW-0808">Transferase</keyword>
<dbReference type="GO" id="GO:0008999">
    <property type="term" value="F:protein-N-terminal-alanine acetyltransferase activity"/>
    <property type="evidence" value="ECO:0007669"/>
    <property type="project" value="TreeGrafter"/>
</dbReference>
<dbReference type="InterPro" id="IPR016181">
    <property type="entry name" value="Acyl_CoA_acyltransferase"/>
</dbReference>
<evidence type="ECO:0000313" key="2">
    <source>
        <dbReference type="EMBL" id="RJT46653.1"/>
    </source>
</evidence>
<gene>
    <name evidence="2" type="ORF">D6J04_08935</name>
</gene>
<reference evidence="2 3" key="1">
    <citation type="submission" date="2018-09" db="EMBL/GenBank/DDBJ databases">
        <title>Draft genome sequences of Legionella taurinensis isolated from water samples.</title>
        <authorList>
            <person name="Chakeri A."/>
            <person name="Allerberger F."/>
            <person name="Kundi M."/>
            <person name="Ruppitsch W."/>
            <person name="Schmid D."/>
        </authorList>
    </citation>
    <scope>NUCLEOTIDE SEQUENCE [LARGE SCALE GENOMIC DNA]</scope>
    <source>
        <strain evidence="2 3">4570-18-6</strain>
    </source>
</reference>
<dbReference type="SUPFAM" id="SSF55729">
    <property type="entry name" value="Acyl-CoA N-acyltransferases (Nat)"/>
    <property type="match status" value="1"/>
</dbReference>
<dbReference type="AlphaFoldDB" id="A0A3A5LAR8"/>
<dbReference type="Proteomes" id="UP000270757">
    <property type="component" value="Unassembled WGS sequence"/>
</dbReference>
<comment type="caution">
    <text evidence="2">The sequence shown here is derived from an EMBL/GenBank/DDBJ whole genome shotgun (WGS) entry which is preliminary data.</text>
</comment>
<dbReference type="GO" id="GO:1990189">
    <property type="term" value="F:protein N-terminal-serine acetyltransferase activity"/>
    <property type="evidence" value="ECO:0007669"/>
    <property type="project" value="TreeGrafter"/>
</dbReference>
<dbReference type="RefSeq" id="WP_115300426.1">
    <property type="nucleotide sequence ID" value="NZ_CAAAIR010000009.1"/>
</dbReference>
<dbReference type="GO" id="GO:0005737">
    <property type="term" value="C:cytoplasm"/>
    <property type="evidence" value="ECO:0007669"/>
    <property type="project" value="TreeGrafter"/>
</dbReference>
<sequence>MLNSAVLESFDLLNKFMLWANEKPSLNDSEEIVRREATNWLFKKKEDPELMLLILDKKTNDFIGATGFHNIDWDVPCVETGYWVRKKYMGQGLITEATNVITQYAFKVLNVKWITITCDIDNEQSKKIPERLGYQLESIMKSNRVKPVTGEVTDTLVYVRFDLSDLPALDAIW</sequence>
<evidence type="ECO:0000259" key="1">
    <source>
        <dbReference type="PROSITE" id="PS51186"/>
    </source>
</evidence>
<name>A0A3A5LAR8_9GAMM</name>
<feature type="domain" description="N-acetyltransferase" evidence="1">
    <location>
        <begin position="16"/>
        <end position="155"/>
    </location>
</feature>
<accession>A0A3A5LAR8</accession>
<dbReference type="PANTHER" id="PTHR43441:SF3">
    <property type="entry name" value="ACETYLTRANSFERASE"/>
    <property type="match status" value="1"/>
</dbReference>
<dbReference type="Gene3D" id="3.40.630.30">
    <property type="match status" value="1"/>
</dbReference>
<evidence type="ECO:0000313" key="3">
    <source>
        <dbReference type="Proteomes" id="UP000270757"/>
    </source>
</evidence>
<organism evidence="2 3">
    <name type="scientific">Legionella taurinensis</name>
    <dbReference type="NCBI Taxonomy" id="70611"/>
    <lineage>
        <taxon>Bacteria</taxon>
        <taxon>Pseudomonadati</taxon>
        <taxon>Pseudomonadota</taxon>
        <taxon>Gammaproteobacteria</taxon>
        <taxon>Legionellales</taxon>
        <taxon>Legionellaceae</taxon>
        <taxon>Legionella</taxon>
    </lineage>
</organism>